<keyword evidence="3" id="KW-1185">Reference proteome</keyword>
<dbReference type="AlphaFoldDB" id="A0A2V1E612"/>
<reference evidence="2 3" key="1">
    <citation type="journal article" date="2018" name="Sci. Rep.">
        <title>Comparative genomics provides insights into the lifestyle and reveals functional heterogeneity of dark septate endophytic fungi.</title>
        <authorList>
            <person name="Knapp D.G."/>
            <person name="Nemeth J.B."/>
            <person name="Barry K."/>
            <person name="Hainaut M."/>
            <person name="Henrissat B."/>
            <person name="Johnson J."/>
            <person name="Kuo A."/>
            <person name="Lim J.H.P."/>
            <person name="Lipzen A."/>
            <person name="Nolan M."/>
            <person name="Ohm R.A."/>
            <person name="Tamas L."/>
            <person name="Grigoriev I.V."/>
            <person name="Spatafora J.W."/>
            <person name="Nagy L.G."/>
            <person name="Kovacs G.M."/>
        </authorList>
    </citation>
    <scope>NUCLEOTIDE SEQUENCE [LARGE SCALE GENOMIC DNA]</scope>
    <source>
        <strain evidence="2 3">DSE2036</strain>
    </source>
</reference>
<accession>A0A2V1E612</accession>
<feature type="region of interest" description="Disordered" evidence="1">
    <location>
        <begin position="40"/>
        <end position="113"/>
    </location>
</feature>
<evidence type="ECO:0000313" key="2">
    <source>
        <dbReference type="EMBL" id="PVI05921.1"/>
    </source>
</evidence>
<feature type="compositionally biased region" description="Polar residues" evidence="1">
    <location>
        <begin position="94"/>
        <end position="105"/>
    </location>
</feature>
<protein>
    <submittedName>
        <fullName evidence="2">Uncharacterized protein</fullName>
    </submittedName>
</protein>
<proteinExistence type="predicted"/>
<evidence type="ECO:0000256" key="1">
    <source>
        <dbReference type="SAM" id="MobiDB-lite"/>
    </source>
</evidence>
<organism evidence="2 3">
    <name type="scientific">Periconia macrospinosa</name>
    <dbReference type="NCBI Taxonomy" id="97972"/>
    <lineage>
        <taxon>Eukaryota</taxon>
        <taxon>Fungi</taxon>
        <taxon>Dikarya</taxon>
        <taxon>Ascomycota</taxon>
        <taxon>Pezizomycotina</taxon>
        <taxon>Dothideomycetes</taxon>
        <taxon>Pleosporomycetidae</taxon>
        <taxon>Pleosporales</taxon>
        <taxon>Massarineae</taxon>
        <taxon>Periconiaceae</taxon>
        <taxon>Periconia</taxon>
    </lineage>
</organism>
<evidence type="ECO:0000313" key="3">
    <source>
        <dbReference type="Proteomes" id="UP000244855"/>
    </source>
</evidence>
<name>A0A2V1E612_9PLEO</name>
<gene>
    <name evidence="2" type="ORF">DM02DRAFT_54884</name>
</gene>
<dbReference type="Proteomes" id="UP000244855">
    <property type="component" value="Unassembled WGS sequence"/>
</dbReference>
<sequence length="113" mass="12477">MTADAPFEPSCHGDFHRNRAMGNAKSWMGLLHRPRAEFQRNVDSLGSGNTGNRGRGKKEHWGWEIKLCGKAKQRKAGQREGHGKTGRAWGRQAGKSNSGHDNGQGNKELEQKG</sequence>
<dbReference type="EMBL" id="KZ805311">
    <property type="protein sequence ID" value="PVI05921.1"/>
    <property type="molecule type" value="Genomic_DNA"/>
</dbReference>